<dbReference type="AlphaFoldDB" id="A0A365P4R0"/>
<dbReference type="InterPro" id="IPR007165">
    <property type="entry name" value="Phage_holin_4_2"/>
</dbReference>
<organism evidence="2 3">
    <name type="scientific">Flavobacterium tibetense</name>
    <dbReference type="NCBI Taxonomy" id="2233533"/>
    <lineage>
        <taxon>Bacteria</taxon>
        <taxon>Pseudomonadati</taxon>
        <taxon>Bacteroidota</taxon>
        <taxon>Flavobacteriia</taxon>
        <taxon>Flavobacteriales</taxon>
        <taxon>Flavobacteriaceae</taxon>
        <taxon>Flavobacterium</taxon>
    </lineage>
</organism>
<name>A0A365P4R0_9FLAO</name>
<reference evidence="2 3" key="1">
    <citation type="submission" date="2018-06" db="EMBL/GenBank/DDBJ databases">
        <title>Flavobacterium tibetense sp. nov., isolated from a wetland YonghuCo on Tibetan Plateau.</title>
        <authorList>
            <person name="Xing P."/>
            <person name="Phurbu D."/>
            <person name="Lu H."/>
        </authorList>
    </citation>
    <scope>NUCLEOTIDE SEQUENCE [LARGE SCALE GENOMIC DNA]</scope>
    <source>
        <strain evidence="2 3">YH5</strain>
    </source>
</reference>
<dbReference type="PANTHER" id="PTHR37309:SF1">
    <property type="entry name" value="SLR0284 PROTEIN"/>
    <property type="match status" value="1"/>
</dbReference>
<keyword evidence="3" id="KW-1185">Reference proteome</keyword>
<dbReference type="EMBL" id="QLST01000002">
    <property type="protein sequence ID" value="RBA29586.1"/>
    <property type="molecule type" value="Genomic_DNA"/>
</dbReference>
<keyword evidence="1" id="KW-0472">Membrane</keyword>
<gene>
    <name evidence="2" type="ORF">DPN68_02780</name>
</gene>
<dbReference type="OrthoDB" id="6402664at2"/>
<evidence type="ECO:0000256" key="1">
    <source>
        <dbReference type="SAM" id="Phobius"/>
    </source>
</evidence>
<evidence type="ECO:0000313" key="3">
    <source>
        <dbReference type="Proteomes" id="UP000253319"/>
    </source>
</evidence>
<dbReference type="RefSeq" id="WP_113988068.1">
    <property type="nucleotide sequence ID" value="NZ_QLST01000002.1"/>
</dbReference>
<dbReference type="Proteomes" id="UP000253319">
    <property type="component" value="Unassembled WGS sequence"/>
</dbReference>
<proteinExistence type="predicted"/>
<keyword evidence="1" id="KW-0812">Transmembrane</keyword>
<feature type="transmembrane region" description="Helical" evidence="1">
    <location>
        <begin position="83"/>
        <end position="101"/>
    </location>
</feature>
<dbReference type="PANTHER" id="PTHR37309">
    <property type="entry name" value="SLR0284 PROTEIN"/>
    <property type="match status" value="1"/>
</dbReference>
<feature type="transmembrane region" description="Helical" evidence="1">
    <location>
        <begin position="12"/>
        <end position="42"/>
    </location>
</feature>
<protein>
    <submittedName>
        <fullName evidence="2">Phage holin family protein</fullName>
    </submittedName>
</protein>
<accession>A0A365P4R0</accession>
<feature type="transmembrane region" description="Helical" evidence="1">
    <location>
        <begin position="49"/>
        <end position="77"/>
    </location>
</feature>
<evidence type="ECO:0000313" key="2">
    <source>
        <dbReference type="EMBL" id="RBA29586.1"/>
    </source>
</evidence>
<comment type="caution">
    <text evidence="2">The sequence shown here is derived from an EMBL/GenBank/DDBJ whole genome shotgun (WGS) entry which is preliminary data.</text>
</comment>
<dbReference type="Pfam" id="PF04020">
    <property type="entry name" value="Phage_holin_4_2"/>
    <property type="match status" value="1"/>
</dbReference>
<sequence length="114" mass="12449">MNLLIRLLITTILVFVISYFLPGITVVDLTTALIVAAVLGVLNVFLKPILIFLTIPATIITLGLFLLVINAVIVLIADHFVSGFLVSGFWSALFFSILLSFGQSVMNKILINEE</sequence>
<keyword evidence="1" id="KW-1133">Transmembrane helix</keyword>